<keyword evidence="4" id="KW-0249">Electron transport</keyword>
<name>B3QVQ7_CHLT3</name>
<dbReference type="Proteomes" id="UP000001208">
    <property type="component" value="Chromosome"/>
</dbReference>
<dbReference type="HOGENOM" id="CLU_128253_2_0_10"/>
<evidence type="ECO:0000256" key="1">
    <source>
        <dbReference type="ARBA" id="ARBA00022448"/>
    </source>
</evidence>
<dbReference type="RefSeq" id="WP_012499198.1">
    <property type="nucleotide sequence ID" value="NC_011026.1"/>
</dbReference>
<accession>B3QVQ7</accession>
<dbReference type="PANTHER" id="PTHR33751">
    <property type="entry name" value="CBB3-TYPE CYTOCHROME C OXIDASE SUBUNIT FIXP"/>
    <property type="match status" value="1"/>
</dbReference>
<dbReference type="eggNOG" id="COG2863">
    <property type="taxonomic scope" value="Bacteria"/>
</dbReference>
<evidence type="ECO:0000313" key="10">
    <source>
        <dbReference type="Proteomes" id="UP000001208"/>
    </source>
</evidence>
<dbReference type="AlphaFoldDB" id="B3QVQ7"/>
<organism evidence="9 10">
    <name type="scientific">Chloroherpeton thalassium (strain ATCC 35110 / GB-78)</name>
    <dbReference type="NCBI Taxonomy" id="517418"/>
    <lineage>
        <taxon>Bacteria</taxon>
        <taxon>Pseudomonadati</taxon>
        <taxon>Chlorobiota</taxon>
        <taxon>Chlorobiia</taxon>
        <taxon>Chlorobiales</taxon>
        <taxon>Chloroherpetonaceae</taxon>
        <taxon>Chloroherpeton</taxon>
    </lineage>
</organism>
<keyword evidence="3 6" id="KW-0479">Metal-binding</keyword>
<evidence type="ECO:0000313" key="9">
    <source>
        <dbReference type="EMBL" id="ACF13114.1"/>
    </source>
</evidence>
<feature type="domain" description="Cytochrome c" evidence="8">
    <location>
        <begin position="27"/>
        <end position="111"/>
    </location>
</feature>
<reference evidence="9 10" key="1">
    <citation type="submission" date="2008-06" db="EMBL/GenBank/DDBJ databases">
        <title>Complete sequence of Chloroherpeton thalassium ATCC 35110.</title>
        <authorList>
            <consortium name="US DOE Joint Genome Institute"/>
            <person name="Lucas S."/>
            <person name="Copeland A."/>
            <person name="Lapidus A."/>
            <person name="Glavina del Rio T."/>
            <person name="Dalin E."/>
            <person name="Tice H."/>
            <person name="Bruce D."/>
            <person name="Goodwin L."/>
            <person name="Pitluck S."/>
            <person name="Schmutz J."/>
            <person name="Larimer F."/>
            <person name="Land M."/>
            <person name="Hauser L."/>
            <person name="Kyrpides N."/>
            <person name="Mikhailova N."/>
            <person name="Liu Z."/>
            <person name="Li T."/>
            <person name="Zhao F."/>
            <person name="Overmann J."/>
            <person name="Bryant D.A."/>
            <person name="Richardson P."/>
        </authorList>
    </citation>
    <scope>NUCLEOTIDE SEQUENCE [LARGE SCALE GENOMIC DNA]</scope>
    <source>
        <strain evidence="10">ATCC 35110 / GB-78</strain>
    </source>
</reference>
<evidence type="ECO:0000256" key="2">
    <source>
        <dbReference type="ARBA" id="ARBA00022617"/>
    </source>
</evidence>
<gene>
    <name evidence="9" type="ordered locus">Ctha_0644</name>
</gene>
<evidence type="ECO:0000256" key="4">
    <source>
        <dbReference type="ARBA" id="ARBA00022982"/>
    </source>
</evidence>
<dbReference type="Gene3D" id="1.10.760.10">
    <property type="entry name" value="Cytochrome c-like domain"/>
    <property type="match status" value="1"/>
</dbReference>
<dbReference type="SUPFAM" id="SSF46626">
    <property type="entry name" value="Cytochrome c"/>
    <property type="match status" value="1"/>
</dbReference>
<dbReference type="STRING" id="517418.Ctha_0644"/>
<protein>
    <submittedName>
        <fullName evidence="9">Cytochrome c class I</fullName>
    </submittedName>
</protein>
<dbReference type="EMBL" id="CP001100">
    <property type="protein sequence ID" value="ACF13114.1"/>
    <property type="molecule type" value="Genomic_DNA"/>
</dbReference>
<dbReference type="InterPro" id="IPR036909">
    <property type="entry name" value="Cyt_c-like_dom_sf"/>
</dbReference>
<keyword evidence="2 6" id="KW-0349">Heme</keyword>
<dbReference type="InterPro" id="IPR009056">
    <property type="entry name" value="Cyt_c-like_dom"/>
</dbReference>
<dbReference type="Pfam" id="PF00034">
    <property type="entry name" value="Cytochrom_C"/>
    <property type="match status" value="1"/>
</dbReference>
<dbReference type="PROSITE" id="PS51007">
    <property type="entry name" value="CYTC"/>
    <property type="match status" value="1"/>
</dbReference>
<feature type="chain" id="PRO_5002797819" evidence="7">
    <location>
        <begin position="21"/>
        <end position="111"/>
    </location>
</feature>
<evidence type="ECO:0000259" key="8">
    <source>
        <dbReference type="PROSITE" id="PS51007"/>
    </source>
</evidence>
<dbReference type="GO" id="GO:0009055">
    <property type="term" value="F:electron transfer activity"/>
    <property type="evidence" value="ECO:0007669"/>
    <property type="project" value="InterPro"/>
</dbReference>
<evidence type="ECO:0000256" key="7">
    <source>
        <dbReference type="SAM" id="SignalP"/>
    </source>
</evidence>
<evidence type="ECO:0000256" key="6">
    <source>
        <dbReference type="PROSITE-ProRule" id="PRU00433"/>
    </source>
</evidence>
<keyword evidence="7" id="KW-0732">Signal</keyword>
<feature type="signal peptide" evidence="7">
    <location>
        <begin position="1"/>
        <end position="20"/>
    </location>
</feature>
<dbReference type="GO" id="GO:0046872">
    <property type="term" value="F:metal ion binding"/>
    <property type="evidence" value="ECO:0007669"/>
    <property type="project" value="UniProtKB-KW"/>
</dbReference>
<evidence type="ECO:0000256" key="3">
    <source>
        <dbReference type="ARBA" id="ARBA00022723"/>
    </source>
</evidence>
<dbReference type="PANTHER" id="PTHR33751:SF9">
    <property type="entry name" value="CYTOCHROME C4"/>
    <property type="match status" value="1"/>
</dbReference>
<dbReference type="KEGG" id="cts:Ctha_0644"/>
<dbReference type="GO" id="GO:0020037">
    <property type="term" value="F:heme binding"/>
    <property type="evidence" value="ECO:0007669"/>
    <property type="project" value="InterPro"/>
</dbReference>
<dbReference type="PROSITE" id="PS51257">
    <property type="entry name" value="PROKAR_LIPOPROTEIN"/>
    <property type="match status" value="1"/>
</dbReference>
<keyword evidence="10" id="KW-1185">Reference proteome</keyword>
<keyword evidence="5 6" id="KW-0408">Iron</keyword>
<evidence type="ECO:0000256" key="5">
    <source>
        <dbReference type="ARBA" id="ARBA00023004"/>
    </source>
</evidence>
<dbReference type="InterPro" id="IPR050597">
    <property type="entry name" value="Cytochrome_c_Oxidase_Subunit"/>
</dbReference>
<sequence length="111" mass="12121">MIKKIGFMILAVALTTGTMAGCGSKTEKHAENEEPYPKGMILALSCTSCHGPDGKSEGIMPSLYGKETAYIQERLLGFQKGEGRPTVMDRIAKGYTEEEIKLIAEYFGNLK</sequence>
<proteinExistence type="predicted"/>
<keyword evidence="1" id="KW-0813">Transport</keyword>